<accession>A0A4R8QEW4</accession>
<reference evidence="1 2" key="1">
    <citation type="submission" date="2018-11" db="EMBL/GenBank/DDBJ databases">
        <title>Genome sequence and assembly of Colletotrichum spinosum.</title>
        <authorList>
            <person name="Gan P."/>
            <person name="Shirasu K."/>
        </authorList>
    </citation>
    <scope>NUCLEOTIDE SEQUENCE [LARGE SCALE GENOMIC DNA]</scope>
    <source>
        <strain evidence="1 2">CBS 515.97</strain>
    </source>
</reference>
<comment type="caution">
    <text evidence="1">The sequence shown here is derived from an EMBL/GenBank/DDBJ whole genome shotgun (WGS) entry which is preliminary data.</text>
</comment>
<dbReference type="Proteomes" id="UP000295083">
    <property type="component" value="Unassembled WGS sequence"/>
</dbReference>
<dbReference type="AlphaFoldDB" id="A0A4R8QEW4"/>
<keyword evidence="2" id="KW-1185">Reference proteome</keyword>
<dbReference type="EMBL" id="QAPG01000024">
    <property type="protein sequence ID" value="TDZ37347.1"/>
    <property type="molecule type" value="Genomic_DNA"/>
</dbReference>
<name>A0A4R8QEW4_9PEZI</name>
<gene>
    <name evidence="1" type="ORF">C8035_v007044</name>
</gene>
<sequence>MAQTGLTKSLLSWLTRVLGILFVLWVAPTALGSLSSSRDANVDFSATNPWRDLPADPAVHDTLREVLFIGDILRDGLLPTSLPEDDYDTYSDLLRSLEGREDLTWLVIQETRIDRTVSAIANRGGLNSPIPDEPHGLQERVRRLHDHWWALSSARDKPDRWEERFDTTYLPSLLTAQALEGSQRAKGFKLKLTPDQKFQAEAKYEAYRRTRDRAVSYLKNHPPKPMAWVPIQTEPEAKRGIWETVFQDGLLYAGRKVFGKQMVDNPLFKPVYRDLTTERIPYDWVDPAQPVETYSEQDHIREMEAFREEARLRQERTDKQAKFQEKLLIEEKWRRGEKGEL</sequence>
<evidence type="ECO:0000313" key="1">
    <source>
        <dbReference type="EMBL" id="TDZ37347.1"/>
    </source>
</evidence>
<proteinExistence type="predicted"/>
<organism evidence="1 2">
    <name type="scientific">Colletotrichum spinosum</name>
    <dbReference type="NCBI Taxonomy" id="1347390"/>
    <lineage>
        <taxon>Eukaryota</taxon>
        <taxon>Fungi</taxon>
        <taxon>Dikarya</taxon>
        <taxon>Ascomycota</taxon>
        <taxon>Pezizomycotina</taxon>
        <taxon>Sordariomycetes</taxon>
        <taxon>Hypocreomycetidae</taxon>
        <taxon>Glomerellales</taxon>
        <taxon>Glomerellaceae</taxon>
        <taxon>Colletotrichum</taxon>
        <taxon>Colletotrichum orbiculare species complex</taxon>
    </lineage>
</organism>
<evidence type="ECO:0000313" key="2">
    <source>
        <dbReference type="Proteomes" id="UP000295083"/>
    </source>
</evidence>
<protein>
    <submittedName>
        <fullName evidence="1">Uncharacterized protein</fullName>
    </submittedName>
</protein>